<dbReference type="Proteomes" id="UP001429100">
    <property type="component" value="Unassembled WGS sequence"/>
</dbReference>
<dbReference type="Proteomes" id="UP000199752">
    <property type="component" value="Chromosome 2"/>
</dbReference>
<comment type="similarity">
    <text evidence="7">Belongs to the protein kinase superfamily. Ser/Thr protein kinase family. MAP kinase subfamily.</text>
</comment>
<dbReference type="VEuPathDB" id="CryptoDB:ChTU502y2012_378g0110"/>
<dbReference type="SMART" id="SM00220">
    <property type="entry name" value="S_TKc"/>
    <property type="match status" value="1"/>
</dbReference>
<evidence type="ECO:0000313" key="11">
    <source>
        <dbReference type="EMBL" id="PPS93237.1"/>
    </source>
</evidence>
<dbReference type="Gene3D" id="3.30.200.20">
    <property type="entry name" value="Phosphorylase Kinase, domain 1"/>
    <property type="match status" value="1"/>
</dbReference>
<sequence length="566" mass="64690">MMKYPDGDYMTTINTVGERSKLVSEVSMNVANPNISGRMGEKQTRVVQIDNSRVTSVGMEPEMKSDLDCNGGYTSANCTNIVKGKNQEDREVTQNKPLERIGPNNTDFRNSKSTSTTASSHSGSSLSHPHNKWSIPSRYQVRHLIGTGSYGHVCEAYDSKENRLVAIKKIHRVFEDLVDCKRILREIAILSRLNHDHIVKILDICVPEDTEHFDEIYLVLEIADSDFKKLFRTPVYLSELHVKTLLYNLLVGLKYIHSAGIYHRDLKPANCLVNQDCGVKICDFGLARTVKRPTDTINYNSVASNNNNNNNNSVVNRRSIMTGTSIKSDNSQENGGFQQGGRFLKRQLTGHVVTRWYRAPELILLQENYTEAIDMWSVGCIFAELLNMLKENVAYYSDRSPLFPGSSCFPLSPDNKQQTEDYRFKIRGNRDQLNMIFNVLGSPLDEDIEVLEKEDAKRYIRIFSKRTGIDLQTRFPGASSQSIDLLKKMLVFNPNKRITVDEALSHSLFKNIRNEMLEIISHEKVTLPFDDWSSMTERELRYFFLKEIQRFSPDLVIPDSIKMDID</sequence>
<dbReference type="SUPFAM" id="SSF56112">
    <property type="entry name" value="Protein kinase-like (PK-like)"/>
    <property type="match status" value="1"/>
</dbReference>
<gene>
    <name evidence="10" type="ORF">CHUDEA2_4340</name>
    <name evidence="11" type="ORF">GY17_00003776</name>
</gene>
<evidence type="ECO:0000256" key="5">
    <source>
        <dbReference type="ARBA" id="ARBA00022840"/>
    </source>
</evidence>
<dbReference type="VEuPathDB" id="CryptoDB:Chro.20465"/>
<dbReference type="AlphaFoldDB" id="A0A0S4TC99"/>
<dbReference type="InterPro" id="IPR008271">
    <property type="entry name" value="Ser/Thr_kinase_AS"/>
</dbReference>
<name>A0A0S4TC99_CRYHO</name>
<dbReference type="Pfam" id="PF00069">
    <property type="entry name" value="Pkinase"/>
    <property type="match status" value="2"/>
</dbReference>
<reference evidence="10" key="2">
    <citation type="submission" date="2015-08" db="EMBL/GenBank/DDBJ databases">
        <authorList>
            <person name="Babu N.S."/>
            <person name="Beckwith C.J."/>
            <person name="Beseler K.G."/>
            <person name="Brison A."/>
            <person name="Carone J.V."/>
            <person name="Caskin T.P."/>
            <person name="Diamond M."/>
            <person name="Durham M.E."/>
            <person name="Foxe J.M."/>
            <person name="Go M."/>
            <person name="Henderson B.A."/>
            <person name="Jones I.B."/>
            <person name="McGettigan J.A."/>
            <person name="Micheletti S.J."/>
            <person name="Nasrallah M.E."/>
            <person name="Ortiz D."/>
            <person name="Piller C.R."/>
            <person name="Privatt S.R."/>
            <person name="Schneider S.L."/>
            <person name="Sharp S."/>
            <person name="Smith T.C."/>
            <person name="Stanton J.D."/>
            <person name="Ullery H.E."/>
            <person name="Wilson R.J."/>
            <person name="Serrano M.G."/>
            <person name="Buck G."/>
            <person name="Lee V."/>
            <person name="Wang Y."/>
            <person name="Carvalho R."/>
            <person name="Voegtly L."/>
            <person name="Shi R."/>
            <person name="Duckworth R."/>
            <person name="Johnson A."/>
            <person name="Loviza R."/>
            <person name="Walstead R."/>
            <person name="Shah Z."/>
            <person name="Kiflezghi M."/>
            <person name="Wade K."/>
            <person name="Ball S.L."/>
            <person name="Bradley K.W."/>
            <person name="Asai D.J."/>
            <person name="Bowman C.A."/>
            <person name="Russell D.A."/>
            <person name="Pope W.H."/>
            <person name="Jacobs-Sera D."/>
            <person name="Hendrix R.W."/>
            <person name="Hatfull G.F."/>
        </authorList>
    </citation>
    <scope>NUCLEOTIDE SEQUENCE [LARGE SCALE GENOMIC DNA]</scope>
</reference>
<keyword evidence="12" id="KW-1185">Reference proteome</keyword>
<dbReference type="GO" id="GO:0005524">
    <property type="term" value="F:ATP binding"/>
    <property type="evidence" value="ECO:0007669"/>
    <property type="project" value="UniProtKB-UniRule"/>
</dbReference>
<dbReference type="CDD" id="cd07834">
    <property type="entry name" value="STKc_MAPK"/>
    <property type="match status" value="1"/>
</dbReference>
<evidence type="ECO:0000256" key="7">
    <source>
        <dbReference type="RuleBase" id="RU361165"/>
    </source>
</evidence>
<keyword evidence="2 7" id="KW-0808">Transferase</keyword>
<dbReference type="FunFam" id="3.30.200.20:FF:000046">
    <property type="entry name" value="Mitogen-activated protein kinase"/>
    <property type="match status" value="1"/>
</dbReference>
<feature type="compositionally biased region" description="Basic and acidic residues" evidence="8">
    <location>
        <begin position="85"/>
        <end position="99"/>
    </location>
</feature>
<dbReference type="InterPro" id="IPR000719">
    <property type="entry name" value="Prot_kinase_dom"/>
</dbReference>
<evidence type="ECO:0000256" key="4">
    <source>
        <dbReference type="ARBA" id="ARBA00022777"/>
    </source>
</evidence>
<feature type="region of interest" description="Disordered" evidence="8">
    <location>
        <begin position="84"/>
        <end position="132"/>
    </location>
</feature>
<evidence type="ECO:0000256" key="1">
    <source>
        <dbReference type="ARBA" id="ARBA00022527"/>
    </source>
</evidence>
<protein>
    <recommendedName>
        <fullName evidence="7">Mitogen-activated protein kinase</fullName>
        <ecNumber evidence="7">2.7.11.24</ecNumber>
    </recommendedName>
</protein>
<dbReference type="OrthoDB" id="192887at2759"/>
<organism evidence="10">
    <name type="scientific">Cryptosporidium hominis</name>
    <dbReference type="NCBI Taxonomy" id="237895"/>
    <lineage>
        <taxon>Eukaryota</taxon>
        <taxon>Sar</taxon>
        <taxon>Alveolata</taxon>
        <taxon>Apicomplexa</taxon>
        <taxon>Conoidasida</taxon>
        <taxon>Coccidia</taxon>
        <taxon>Eucoccidiorida</taxon>
        <taxon>Eimeriorina</taxon>
        <taxon>Cryptosporidiidae</taxon>
        <taxon>Cryptosporidium</taxon>
    </lineage>
</organism>
<dbReference type="InterPro" id="IPR017441">
    <property type="entry name" value="Protein_kinase_ATP_BS"/>
</dbReference>
<dbReference type="PROSITE" id="PS50011">
    <property type="entry name" value="PROTEIN_KINASE_DOM"/>
    <property type="match status" value="1"/>
</dbReference>
<keyword evidence="4 7" id="KW-0418">Kinase</keyword>
<evidence type="ECO:0000259" key="9">
    <source>
        <dbReference type="PROSITE" id="PS50011"/>
    </source>
</evidence>
<dbReference type="GO" id="GO:0004707">
    <property type="term" value="F:MAP kinase activity"/>
    <property type="evidence" value="ECO:0007669"/>
    <property type="project" value="UniProtKB-EC"/>
</dbReference>
<reference evidence="11 12" key="3">
    <citation type="submission" date="2017-10" db="EMBL/GenBank/DDBJ databases">
        <title>Consistent, comparative and evidence-based genome annotation and re-annotation for the closely-related species, Cryptosporidium parvum, C. hominis and C. tyzzeri.</title>
        <authorList>
            <person name="Baptista R.P."/>
            <person name="Li Y."/>
            <person name="Sateriale A."/>
            <person name="Striepen B."/>
            <person name="Kissinger J.C."/>
        </authorList>
    </citation>
    <scope>NUCLEOTIDE SEQUENCE [LARGE SCALE GENOMIC DNA]</scope>
    <source>
        <strain evidence="11">30976</strain>
    </source>
</reference>
<dbReference type="EC" id="2.7.11.24" evidence="7"/>
<feature type="compositionally biased region" description="Low complexity" evidence="8">
    <location>
        <begin position="111"/>
        <end position="128"/>
    </location>
</feature>
<feature type="binding site" evidence="6">
    <location>
        <position position="169"/>
    </location>
    <ligand>
        <name>ATP</name>
        <dbReference type="ChEBI" id="CHEBI:30616"/>
    </ligand>
</feature>
<comment type="activity regulation">
    <text evidence="7">Activated by threonine and tyrosine phosphorylation.</text>
</comment>
<dbReference type="InterPro" id="IPR003527">
    <property type="entry name" value="MAP_kinase_CS"/>
</dbReference>
<dbReference type="EMBL" id="JTAI01000043">
    <property type="protein sequence ID" value="PPS93237.1"/>
    <property type="molecule type" value="Genomic_DNA"/>
</dbReference>
<dbReference type="VEuPathDB" id="CryptoDB:GY17_00003776"/>
<dbReference type="InterPro" id="IPR011009">
    <property type="entry name" value="Kinase-like_dom_sf"/>
</dbReference>
<keyword evidence="5 6" id="KW-0067">ATP-binding</keyword>
<evidence type="ECO:0000256" key="6">
    <source>
        <dbReference type="PROSITE-ProRule" id="PRU10141"/>
    </source>
</evidence>
<accession>A0A0S4TC99</accession>
<evidence type="ECO:0000313" key="10">
    <source>
        <dbReference type="EMBL" id="CUV04810.1"/>
    </source>
</evidence>
<dbReference type="PROSITE" id="PS00108">
    <property type="entry name" value="PROTEIN_KINASE_ST"/>
    <property type="match status" value="1"/>
</dbReference>
<comment type="cofactor">
    <cofactor evidence="7">
        <name>Mg(2+)</name>
        <dbReference type="ChEBI" id="CHEBI:18420"/>
    </cofactor>
</comment>
<dbReference type="EMBL" id="LN877948">
    <property type="protein sequence ID" value="CUV04810.1"/>
    <property type="molecule type" value="Genomic_DNA"/>
</dbReference>
<evidence type="ECO:0000256" key="2">
    <source>
        <dbReference type="ARBA" id="ARBA00022679"/>
    </source>
</evidence>
<proteinExistence type="inferred from homology"/>
<dbReference type="InterPro" id="IPR050117">
    <property type="entry name" value="MAPK"/>
</dbReference>
<evidence type="ECO:0000313" key="12">
    <source>
        <dbReference type="Proteomes" id="UP001429100"/>
    </source>
</evidence>
<keyword evidence="7" id="KW-0460">Magnesium</keyword>
<keyword evidence="1 7" id="KW-0723">Serine/threonine-protein kinase</keyword>
<evidence type="ECO:0000256" key="8">
    <source>
        <dbReference type="SAM" id="MobiDB-lite"/>
    </source>
</evidence>
<reference evidence="11 12" key="1">
    <citation type="submission" date="2014-11" db="EMBL/GenBank/DDBJ databases">
        <title>Comparative genomic analysis of Cryptosporidium hominis reveals occurrence of genetic recombination in virulent subtypes.</title>
        <authorList>
            <person name="Guo Y."/>
            <person name="Tang K."/>
            <person name="Frace M."/>
            <person name="Li N."/>
            <person name="Roellig D.M."/>
            <person name="Sammons S."/>
            <person name="Knipe K."/>
            <person name="Rowe L."/>
            <person name="Feng Y."/>
            <person name="Xiao L."/>
        </authorList>
    </citation>
    <scope>NUCLEOTIDE SEQUENCE [LARGE SCALE GENOMIC DNA]</scope>
    <source>
        <strain evidence="11">30976</strain>
    </source>
</reference>
<dbReference type="PROSITE" id="PS00107">
    <property type="entry name" value="PROTEIN_KINASE_ATP"/>
    <property type="match status" value="1"/>
</dbReference>
<dbReference type="Gene3D" id="1.10.510.10">
    <property type="entry name" value="Transferase(Phosphotransferase) domain 1"/>
    <property type="match status" value="1"/>
</dbReference>
<evidence type="ECO:0000256" key="3">
    <source>
        <dbReference type="ARBA" id="ARBA00022741"/>
    </source>
</evidence>
<keyword evidence="3 6" id="KW-0547">Nucleotide-binding</keyword>
<feature type="domain" description="Protein kinase" evidence="9">
    <location>
        <begin position="139"/>
        <end position="509"/>
    </location>
</feature>
<dbReference type="VEuPathDB" id="CryptoDB:CHUDEA2_4340"/>
<comment type="catalytic activity">
    <reaction evidence="7">
        <text>L-threonyl-[protein] + ATP = O-phospho-L-threonyl-[protein] + ADP + H(+)</text>
        <dbReference type="Rhea" id="RHEA:46608"/>
        <dbReference type="Rhea" id="RHEA-COMP:11060"/>
        <dbReference type="Rhea" id="RHEA-COMP:11605"/>
        <dbReference type="ChEBI" id="CHEBI:15378"/>
        <dbReference type="ChEBI" id="CHEBI:30013"/>
        <dbReference type="ChEBI" id="CHEBI:30616"/>
        <dbReference type="ChEBI" id="CHEBI:61977"/>
        <dbReference type="ChEBI" id="CHEBI:456216"/>
        <dbReference type="EC" id="2.7.11.24"/>
    </reaction>
</comment>
<dbReference type="PANTHER" id="PTHR24055">
    <property type="entry name" value="MITOGEN-ACTIVATED PROTEIN KINASE"/>
    <property type="match status" value="1"/>
</dbReference>
<dbReference type="PROSITE" id="PS01351">
    <property type="entry name" value="MAPK"/>
    <property type="match status" value="1"/>
</dbReference>